<comment type="caution">
    <text evidence="1">The sequence shown here is derived from an EMBL/GenBank/DDBJ whole genome shotgun (WGS) entry which is preliminary data.</text>
</comment>
<gene>
    <name evidence="1" type="ORF">GAB14E_1758</name>
</gene>
<reference evidence="1 2" key="1">
    <citation type="submission" date="2014-08" db="EMBL/GenBank/DDBJ databases">
        <title>Genomic and Phenotypic Diversity of Colwellia psychrerythraea strains from Disparate Marine Basins.</title>
        <authorList>
            <person name="Techtmann S.M."/>
            <person name="Stelling S.C."/>
            <person name="Utturkar S.M."/>
            <person name="Alshibli N."/>
            <person name="Harris A."/>
            <person name="Brown S.D."/>
            <person name="Hazen T.C."/>
        </authorList>
    </citation>
    <scope>NUCLEOTIDE SEQUENCE [LARGE SCALE GENOMIC DNA]</scope>
    <source>
        <strain evidence="1 2">GAB14E</strain>
    </source>
</reference>
<name>A0A099L1K2_COLPS</name>
<dbReference type="OrthoDB" id="6182692at2"/>
<accession>A0A099L1K2</accession>
<dbReference type="Proteomes" id="UP000029868">
    <property type="component" value="Unassembled WGS sequence"/>
</dbReference>
<protein>
    <submittedName>
        <fullName evidence="1">Uncharacterized protein</fullName>
    </submittedName>
</protein>
<dbReference type="EMBL" id="JQEC01000013">
    <property type="protein sequence ID" value="KGJ96007.1"/>
    <property type="molecule type" value="Genomic_DNA"/>
</dbReference>
<proteinExistence type="predicted"/>
<organism evidence="1 2">
    <name type="scientific">Colwellia psychrerythraea</name>
    <name type="common">Vibrio psychroerythus</name>
    <dbReference type="NCBI Taxonomy" id="28229"/>
    <lineage>
        <taxon>Bacteria</taxon>
        <taxon>Pseudomonadati</taxon>
        <taxon>Pseudomonadota</taxon>
        <taxon>Gammaproteobacteria</taxon>
        <taxon>Alteromonadales</taxon>
        <taxon>Colwelliaceae</taxon>
        <taxon>Colwellia</taxon>
    </lineage>
</organism>
<evidence type="ECO:0000313" key="1">
    <source>
        <dbReference type="EMBL" id="KGJ96007.1"/>
    </source>
</evidence>
<dbReference type="AlphaFoldDB" id="A0A099L1K2"/>
<evidence type="ECO:0000313" key="2">
    <source>
        <dbReference type="Proteomes" id="UP000029868"/>
    </source>
</evidence>
<dbReference type="RefSeq" id="WP_033081462.1">
    <property type="nucleotide sequence ID" value="NZ_JQEC01000013.1"/>
</dbReference>
<dbReference type="PATRIC" id="fig|28229.3.peg.1357"/>
<sequence length="107" mass="11988">MKKTLKELSEIVAKANDLFYERNKNVDTLMGIMDKTLRKQGMNADAITIDCIAMDKKIVLVLHDSKPNFVDLALGNKAGEIHSSTEHAIKDINITQILDLLEVTFIC</sequence>